<reference evidence="2 3" key="1">
    <citation type="submission" date="2016-10" db="EMBL/GenBank/DDBJ databases">
        <authorList>
            <person name="de Groot N.N."/>
        </authorList>
    </citation>
    <scope>NUCLEOTIDE SEQUENCE [LARGE SCALE GENOMIC DNA]</scope>
    <source>
        <strain evidence="3">KMM 9023,NRIC 0796,JCM 17311,KCTC 23692</strain>
    </source>
</reference>
<evidence type="ECO:0000313" key="3">
    <source>
        <dbReference type="Proteomes" id="UP000199302"/>
    </source>
</evidence>
<dbReference type="AlphaFoldDB" id="A0A1I6CT33"/>
<dbReference type="EMBL" id="FOYI01000001">
    <property type="protein sequence ID" value="SFQ96405.1"/>
    <property type="molecule type" value="Genomic_DNA"/>
</dbReference>
<feature type="transmembrane region" description="Helical" evidence="1">
    <location>
        <begin position="7"/>
        <end position="28"/>
    </location>
</feature>
<keyword evidence="1" id="KW-1133">Transmembrane helix</keyword>
<dbReference type="Proteomes" id="UP000199302">
    <property type="component" value="Unassembled WGS sequence"/>
</dbReference>
<dbReference type="RefSeq" id="WP_245759524.1">
    <property type="nucleotide sequence ID" value="NZ_FOYI01000001.1"/>
</dbReference>
<evidence type="ECO:0008006" key="4">
    <source>
        <dbReference type="Google" id="ProtNLM"/>
    </source>
</evidence>
<proteinExistence type="predicted"/>
<keyword evidence="3" id="KW-1185">Reference proteome</keyword>
<feature type="transmembrane region" description="Helical" evidence="1">
    <location>
        <begin position="40"/>
        <end position="60"/>
    </location>
</feature>
<feature type="transmembrane region" description="Helical" evidence="1">
    <location>
        <begin position="67"/>
        <end position="83"/>
    </location>
</feature>
<sequence>MTDRNDIPFAGLVTLILLQGTMLAALFAGVPPHPPEATPAFGIAPFIGAAISAAAAALCLGPARSRAGRILAGLAAVMALVSFGPQKYLDPQIALIWPAVLSGQIAALAIFAAILRPRAADPHATRAHVA</sequence>
<evidence type="ECO:0000313" key="2">
    <source>
        <dbReference type="EMBL" id="SFQ96405.1"/>
    </source>
</evidence>
<organism evidence="2 3">
    <name type="scientific">Poseidonocella sedimentorum</name>
    <dbReference type="NCBI Taxonomy" id="871652"/>
    <lineage>
        <taxon>Bacteria</taxon>
        <taxon>Pseudomonadati</taxon>
        <taxon>Pseudomonadota</taxon>
        <taxon>Alphaproteobacteria</taxon>
        <taxon>Rhodobacterales</taxon>
        <taxon>Roseobacteraceae</taxon>
        <taxon>Poseidonocella</taxon>
    </lineage>
</organism>
<evidence type="ECO:0000256" key="1">
    <source>
        <dbReference type="SAM" id="Phobius"/>
    </source>
</evidence>
<protein>
    <recommendedName>
        <fullName evidence="4">SPW repeat-containing protein</fullName>
    </recommendedName>
</protein>
<feature type="transmembrane region" description="Helical" evidence="1">
    <location>
        <begin position="95"/>
        <end position="115"/>
    </location>
</feature>
<keyword evidence="1" id="KW-0472">Membrane</keyword>
<name>A0A1I6CT33_9RHOB</name>
<keyword evidence="1" id="KW-0812">Transmembrane</keyword>
<gene>
    <name evidence="2" type="ORF">SAMN04515673_101333</name>
</gene>
<dbReference type="STRING" id="871652.SAMN04515673_101333"/>
<accession>A0A1I6CT33</accession>